<evidence type="ECO:0000256" key="2">
    <source>
        <dbReference type="ARBA" id="ARBA00020243"/>
    </source>
</evidence>
<evidence type="ECO:0000256" key="3">
    <source>
        <dbReference type="ARBA" id="ARBA00031876"/>
    </source>
</evidence>
<evidence type="ECO:0000313" key="6">
    <source>
        <dbReference type="RefSeq" id="XP_026278275.1"/>
    </source>
</evidence>
<gene>
    <name evidence="6" type="primary">LOC113206408</name>
</gene>
<dbReference type="InterPro" id="IPR031165">
    <property type="entry name" value="GNAT_YJDJ"/>
</dbReference>
<dbReference type="InterPro" id="IPR016181">
    <property type="entry name" value="Acyl_CoA_acyltransferase"/>
</dbReference>
<dbReference type="SUPFAM" id="SSF55729">
    <property type="entry name" value="Acyl-CoA N-acyltransferases (Nat)"/>
    <property type="match status" value="1"/>
</dbReference>
<dbReference type="AlphaFoldDB" id="A0A6J1SG43"/>
<evidence type="ECO:0000256" key="1">
    <source>
        <dbReference type="ARBA" id="ARBA00006233"/>
    </source>
</evidence>
<feature type="domain" description="N-acetyltransferase" evidence="4">
    <location>
        <begin position="39"/>
        <end position="126"/>
    </location>
</feature>
<dbReference type="KEGG" id="foc:113206408"/>
<accession>A0A6J1SG43</accession>
<sequence>MPNTVSTSAGRVLRSARLLAAQPMSKAFSAYPPNDLKVQHNADKNEFSICMGEECAVIQYSKSNNTLDLLHTEVPVVFRGQGVAALLAKEAFEYVRQNNLKMKLSCDYLQKYFRENETPELKKILA</sequence>
<dbReference type="Proteomes" id="UP000504606">
    <property type="component" value="Unplaced"/>
</dbReference>
<evidence type="ECO:0000313" key="5">
    <source>
        <dbReference type="Proteomes" id="UP000504606"/>
    </source>
</evidence>
<organism evidence="5 6">
    <name type="scientific">Frankliniella occidentalis</name>
    <name type="common">Western flower thrips</name>
    <name type="synonym">Euthrips occidentalis</name>
    <dbReference type="NCBI Taxonomy" id="133901"/>
    <lineage>
        <taxon>Eukaryota</taxon>
        <taxon>Metazoa</taxon>
        <taxon>Ecdysozoa</taxon>
        <taxon>Arthropoda</taxon>
        <taxon>Hexapoda</taxon>
        <taxon>Insecta</taxon>
        <taxon>Pterygota</taxon>
        <taxon>Neoptera</taxon>
        <taxon>Paraneoptera</taxon>
        <taxon>Thysanoptera</taxon>
        <taxon>Terebrantia</taxon>
        <taxon>Thripoidea</taxon>
        <taxon>Thripidae</taxon>
        <taxon>Frankliniella</taxon>
    </lineage>
</organism>
<dbReference type="RefSeq" id="XP_026278275.1">
    <property type="nucleotide sequence ID" value="XM_026422490.2"/>
</dbReference>
<dbReference type="Pfam" id="PF14542">
    <property type="entry name" value="Acetyltransf_CG"/>
    <property type="match status" value="1"/>
</dbReference>
<keyword evidence="5" id="KW-1185">Reference proteome</keyword>
<dbReference type="PROSITE" id="PS51729">
    <property type="entry name" value="GNAT_YJDJ"/>
    <property type="match status" value="1"/>
</dbReference>
<dbReference type="Gene3D" id="3.40.630.30">
    <property type="match status" value="1"/>
</dbReference>
<protein>
    <recommendedName>
        <fullName evidence="2">Protein NATD1</fullName>
    </recommendedName>
    <alternativeName>
        <fullName evidence="3">N-acetyltransferase domain-containing protein 1</fullName>
    </alternativeName>
</protein>
<dbReference type="PANTHER" id="PTHR31435">
    <property type="entry name" value="PROTEIN NATD1"/>
    <property type="match status" value="1"/>
</dbReference>
<evidence type="ECO:0000259" key="4">
    <source>
        <dbReference type="PROSITE" id="PS51729"/>
    </source>
</evidence>
<dbReference type="OrthoDB" id="74247at2759"/>
<reference evidence="6" key="1">
    <citation type="submission" date="2025-08" db="UniProtKB">
        <authorList>
            <consortium name="RefSeq"/>
        </authorList>
    </citation>
    <scope>IDENTIFICATION</scope>
    <source>
        <tissue evidence="6">Whole organism</tissue>
    </source>
</reference>
<name>A0A6J1SG43_FRAOC</name>
<proteinExistence type="inferred from homology"/>
<dbReference type="PANTHER" id="PTHR31435:SF9">
    <property type="entry name" value="PROTEIN NATD1"/>
    <property type="match status" value="1"/>
</dbReference>
<comment type="similarity">
    <text evidence="1">Belongs to the NATD1 family.</text>
</comment>
<dbReference type="GeneID" id="113206408"/>
<dbReference type="InterPro" id="IPR045057">
    <property type="entry name" value="Gcn5-rel_NAT"/>
</dbReference>